<feature type="region of interest" description="Disordered" evidence="2">
    <location>
        <begin position="24"/>
        <end position="43"/>
    </location>
</feature>
<reference evidence="3" key="1">
    <citation type="submission" date="2020-05" db="EMBL/GenBank/DDBJ databases">
        <title>Phylogenomic resolution of chytrid fungi.</title>
        <authorList>
            <person name="Stajich J.E."/>
            <person name="Amses K."/>
            <person name="Simmons R."/>
            <person name="Seto K."/>
            <person name="Myers J."/>
            <person name="Bonds A."/>
            <person name="Quandt C.A."/>
            <person name="Barry K."/>
            <person name="Liu P."/>
            <person name="Grigoriev I."/>
            <person name="Longcore J.E."/>
            <person name="James T.Y."/>
        </authorList>
    </citation>
    <scope>NUCLEOTIDE SEQUENCE</scope>
    <source>
        <strain evidence="3">JEL0476</strain>
    </source>
</reference>
<dbReference type="AlphaFoldDB" id="A0AAD5TVZ1"/>
<evidence type="ECO:0000256" key="2">
    <source>
        <dbReference type="SAM" id="MobiDB-lite"/>
    </source>
</evidence>
<sequence length="592" mass="68380">MEIKILKEIIAGASTISELTKKVSETNSNNENPEKNLLALNGHGEGYKDREDYNVFLNALTYQNQMKNKFSSNEAKNYTSTVVQTTPSSQHQALIEELETKELDIIKSKEKISSLEHTIKILNESNSNLALEQLNLKEVLRQNSISSIDCKDDDNKSIDHNACLQELDLVKKENLKILQDLKSLSKKLDLELKEKETLILENQKILLENKQFNTSSNELEAISKEKTNLTAELETMNKKNLSLKTELEYSRDQLILEKSENEKLKVELNLLLNKNEALLLENKQFKSNNESEDSIIKEKVDENEVLKNKIKDCDKKFSQFLTNEENYKKNIENLESNIHELKTLTKNLEKEKEILNQKLNFENNEENFKLNVNDFDKEKELFNSKYLDLEEEKKNLQVKVLELEEKISKQTTKVDDEDISIDETLPRSNEDNSKNNPIINDLQIKKLTRKVSQLQNQILNLEHQLQSQKQINSEIKFLIVNSRNVNEENLLELYNEAKNEIILLKNDVSSWQYRCEEIENVVEKIVMKRSLNDIIKSNANTLIGVEAKEKGTENSSGLEVVSEISNPLENNRTVVIPPVVDCGYCCENNFIV</sequence>
<evidence type="ECO:0000256" key="1">
    <source>
        <dbReference type="SAM" id="Coils"/>
    </source>
</evidence>
<name>A0AAD5TVZ1_9FUNG</name>
<feature type="non-terminal residue" evidence="3">
    <location>
        <position position="1"/>
    </location>
</feature>
<keyword evidence="4" id="KW-1185">Reference proteome</keyword>
<comment type="caution">
    <text evidence="3">The sequence shown here is derived from an EMBL/GenBank/DDBJ whole genome shotgun (WGS) entry which is preliminary data.</text>
</comment>
<evidence type="ECO:0000313" key="4">
    <source>
        <dbReference type="Proteomes" id="UP001211065"/>
    </source>
</evidence>
<protein>
    <submittedName>
        <fullName evidence="3">Uncharacterized protein</fullName>
    </submittedName>
</protein>
<dbReference type="Proteomes" id="UP001211065">
    <property type="component" value="Unassembled WGS sequence"/>
</dbReference>
<evidence type="ECO:0000313" key="3">
    <source>
        <dbReference type="EMBL" id="KAJ3202359.1"/>
    </source>
</evidence>
<feature type="coiled-coil region" evidence="1">
    <location>
        <begin position="444"/>
        <end position="507"/>
    </location>
</feature>
<keyword evidence="1" id="KW-0175">Coiled coil</keyword>
<gene>
    <name evidence="3" type="ORF">HK099_001880</name>
</gene>
<feature type="coiled-coil region" evidence="1">
    <location>
        <begin position="178"/>
        <end position="413"/>
    </location>
</feature>
<organism evidence="3 4">
    <name type="scientific">Clydaea vesicula</name>
    <dbReference type="NCBI Taxonomy" id="447962"/>
    <lineage>
        <taxon>Eukaryota</taxon>
        <taxon>Fungi</taxon>
        <taxon>Fungi incertae sedis</taxon>
        <taxon>Chytridiomycota</taxon>
        <taxon>Chytridiomycota incertae sedis</taxon>
        <taxon>Chytridiomycetes</taxon>
        <taxon>Lobulomycetales</taxon>
        <taxon>Lobulomycetaceae</taxon>
        <taxon>Clydaea</taxon>
    </lineage>
</organism>
<accession>A0AAD5TVZ1</accession>
<proteinExistence type="predicted"/>
<dbReference type="EMBL" id="JADGJW010001582">
    <property type="protein sequence ID" value="KAJ3202359.1"/>
    <property type="molecule type" value="Genomic_DNA"/>
</dbReference>